<proteinExistence type="predicted"/>
<evidence type="ECO:0000259" key="2">
    <source>
        <dbReference type="Pfam" id="PF07859"/>
    </source>
</evidence>
<organism evidence="3 4">
    <name type="scientific">Colletotrichum karsti</name>
    <dbReference type="NCBI Taxonomy" id="1095194"/>
    <lineage>
        <taxon>Eukaryota</taxon>
        <taxon>Fungi</taxon>
        <taxon>Dikarya</taxon>
        <taxon>Ascomycota</taxon>
        <taxon>Pezizomycotina</taxon>
        <taxon>Sordariomycetes</taxon>
        <taxon>Hypocreomycetidae</taxon>
        <taxon>Glomerellales</taxon>
        <taxon>Glomerellaceae</taxon>
        <taxon>Colletotrichum</taxon>
        <taxon>Colletotrichum boninense species complex</taxon>
    </lineage>
</organism>
<evidence type="ECO:0000313" key="3">
    <source>
        <dbReference type="EMBL" id="KAF9874577.1"/>
    </source>
</evidence>
<dbReference type="OrthoDB" id="408631at2759"/>
<comment type="caution">
    <text evidence="3">The sequence shown here is derived from an EMBL/GenBank/DDBJ whole genome shotgun (WGS) entry which is preliminary data.</text>
</comment>
<evidence type="ECO:0000256" key="1">
    <source>
        <dbReference type="ARBA" id="ARBA00022801"/>
    </source>
</evidence>
<keyword evidence="1" id="KW-0378">Hydrolase</keyword>
<dbReference type="AlphaFoldDB" id="A0A9P6LJI0"/>
<protein>
    <recommendedName>
        <fullName evidence="2">Alpha/beta hydrolase fold-3 domain-containing protein</fullName>
    </recommendedName>
</protein>
<dbReference type="PANTHER" id="PTHR48081">
    <property type="entry name" value="AB HYDROLASE SUPERFAMILY PROTEIN C4A8.06C"/>
    <property type="match status" value="1"/>
</dbReference>
<dbReference type="GeneID" id="62163929"/>
<dbReference type="InterPro" id="IPR029058">
    <property type="entry name" value="AB_hydrolase_fold"/>
</dbReference>
<dbReference type="GO" id="GO:0016787">
    <property type="term" value="F:hydrolase activity"/>
    <property type="evidence" value="ECO:0007669"/>
    <property type="project" value="UniProtKB-KW"/>
</dbReference>
<dbReference type="PANTHER" id="PTHR48081:SF8">
    <property type="entry name" value="ALPHA_BETA HYDROLASE FOLD-3 DOMAIN-CONTAINING PROTEIN-RELATED"/>
    <property type="match status" value="1"/>
</dbReference>
<sequence>MAPSNFKYDPEFAAFINQFEFPPPPKFKDVVEVQIYTNDVASRLKSDSPPIPEHILHTKIPFETHDATILNLHRFTQANKAHDRKQPAVLFIHGGGMVASSVELTAHDVASQVDLYGLDFFAVEYRLAPKQTGPYLTEDVYFGLKHLSEHAGDYNIDNKRIAVMGISAGGGLAAATVLLARDRALEPPIAKQILVYPMLDDRTRLPDDSPYSKFLVWTENANKLSWDAVLGKDVAGDPSANVSIYAAPGRATDLRGLPPAYIEVGQLDLFLNEDIAYASKLAANEVQVELHVWPGLPHAFELASNISLVKQSIEAKRRALRMI</sequence>
<evidence type="ECO:0000313" key="4">
    <source>
        <dbReference type="Proteomes" id="UP000781932"/>
    </source>
</evidence>
<dbReference type="InterPro" id="IPR013094">
    <property type="entry name" value="AB_hydrolase_3"/>
</dbReference>
<dbReference type="SUPFAM" id="SSF53474">
    <property type="entry name" value="alpha/beta-Hydrolases"/>
    <property type="match status" value="1"/>
</dbReference>
<dbReference type="RefSeq" id="XP_038744038.1">
    <property type="nucleotide sequence ID" value="XM_038890855.1"/>
</dbReference>
<reference evidence="3" key="1">
    <citation type="submission" date="2020-03" db="EMBL/GenBank/DDBJ databases">
        <authorList>
            <person name="He L."/>
        </authorList>
    </citation>
    <scope>NUCLEOTIDE SEQUENCE</scope>
    <source>
        <strain evidence="3">CkLH20</strain>
    </source>
</reference>
<reference evidence="3" key="2">
    <citation type="submission" date="2020-11" db="EMBL/GenBank/DDBJ databases">
        <title>Whole genome sequencing of Colletotrichum sp.</title>
        <authorList>
            <person name="Li H."/>
        </authorList>
    </citation>
    <scope>NUCLEOTIDE SEQUENCE</scope>
    <source>
        <strain evidence="3">CkLH20</strain>
    </source>
</reference>
<dbReference type="Pfam" id="PF07859">
    <property type="entry name" value="Abhydrolase_3"/>
    <property type="match status" value="1"/>
</dbReference>
<feature type="domain" description="Alpha/beta hydrolase fold-3" evidence="2">
    <location>
        <begin position="89"/>
        <end position="301"/>
    </location>
</feature>
<gene>
    <name evidence="3" type="ORF">CkaCkLH20_08140</name>
</gene>
<dbReference type="Gene3D" id="3.40.50.1820">
    <property type="entry name" value="alpha/beta hydrolase"/>
    <property type="match status" value="1"/>
</dbReference>
<accession>A0A9P6LJI0</accession>
<keyword evidence="4" id="KW-1185">Reference proteome</keyword>
<dbReference type="InterPro" id="IPR050300">
    <property type="entry name" value="GDXG_lipolytic_enzyme"/>
</dbReference>
<dbReference type="EMBL" id="JAATWM020000026">
    <property type="protein sequence ID" value="KAF9874577.1"/>
    <property type="molecule type" value="Genomic_DNA"/>
</dbReference>
<dbReference type="Proteomes" id="UP000781932">
    <property type="component" value="Unassembled WGS sequence"/>
</dbReference>
<name>A0A9P6LJI0_9PEZI</name>